<evidence type="ECO:0000256" key="1">
    <source>
        <dbReference type="SAM" id="Phobius"/>
    </source>
</evidence>
<comment type="caution">
    <text evidence="2">The sequence shown here is derived from an EMBL/GenBank/DDBJ whole genome shotgun (WGS) entry which is preliminary data.</text>
</comment>
<sequence>MEFLNFFREDPVMAWLVFLGLLVIIVPAASVLWGRMAGRNPVDTAKQPVGAAKPIRFGNQTELVILLLGLLLLLAVIGWIRSTFFE</sequence>
<protein>
    <submittedName>
        <fullName evidence="2">Uncharacterized protein</fullName>
    </submittedName>
</protein>
<dbReference type="EMBL" id="MFSU01000104">
    <property type="protein sequence ID" value="OGI45483.1"/>
    <property type="molecule type" value="Genomic_DNA"/>
</dbReference>
<gene>
    <name evidence="2" type="ORF">A2151_09590</name>
</gene>
<dbReference type="Proteomes" id="UP000178885">
    <property type="component" value="Unassembled WGS sequence"/>
</dbReference>
<name>A0A1F6TK23_9PROT</name>
<organism evidence="2 3">
    <name type="scientific">Candidatus Muproteobacteria bacterium RBG_16_65_34</name>
    <dbReference type="NCBI Taxonomy" id="1817760"/>
    <lineage>
        <taxon>Bacteria</taxon>
        <taxon>Pseudomonadati</taxon>
        <taxon>Pseudomonadota</taxon>
        <taxon>Candidatus Muproteobacteria</taxon>
    </lineage>
</organism>
<evidence type="ECO:0000313" key="2">
    <source>
        <dbReference type="EMBL" id="OGI45483.1"/>
    </source>
</evidence>
<accession>A0A1F6TK23</accession>
<feature type="transmembrane region" description="Helical" evidence="1">
    <location>
        <begin position="63"/>
        <end position="80"/>
    </location>
</feature>
<keyword evidence="1" id="KW-0472">Membrane</keyword>
<reference evidence="2 3" key="1">
    <citation type="journal article" date="2016" name="Nat. Commun.">
        <title>Thousands of microbial genomes shed light on interconnected biogeochemical processes in an aquifer system.</title>
        <authorList>
            <person name="Anantharaman K."/>
            <person name="Brown C.T."/>
            <person name="Hug L.A."/>
            <person name="Sharon I."/>
            <person name="Castelle C.J."/>
            <person name="Probst A.J."/>
            <person name="Thomas B.C."/>
            <person name="Singh A."/>
            <person name="Wilkins M.J."/>
            <person name="Karaoz U."/>
            <person name="Brodie E.L."/>
            <person name="Williams K.H."/>
            <person name="Hubbard S.S."/>
            <person name="Banfield J.F."/>
        </authorList>
    </citation>
    <scope>NUCLEOTIDE SEQUENCE [LARGE SCALE GENOMIC DNA]</scope>
</reference>
<dbReference type="AlphaFoldDB" id="A0A1F6TK23"/>
<proteinExistence type="predicted"/>
<keyword evidence="1" id="KW-1133">Transmembrane helix</keyword>
<evidence type="ECO:0000313" key="3">
    <source>
        <dbReference type="Proteomes" id="UP000178885"/>
    </source>
</evidence>
<dbReference type="STRING" id="1817760.A2151_09590"/>
<keyword evidence="1" id="KW-0812">Transmembrane</keyword>
<feature type="transmembrane region" description="Helical" evidence="1">
    <location>
        <begin position="12"/>
        <end position="33"/>
    </location>
</feature>